<protein>
    <submittedName>
        <fullName evidence="3">Uncharacterized protein</fullName>
    </submittedName>
</protein>
<gene>
    <name evidence="3" type="ORF">KR76_19110</name>
</gene>
<dbReference type="InterPro" id="IPR003961">
    <property type="entry name" value="FN3_dom"/>
</dbReference>
<dbReference type="eggNOG" id="COG4625">
    <property type="taxonomic scope" value="Bacteria"/>
</dbReference>
<dbReference type="Pfam" id="PF00041">
    <property type="entry name" value="fn3"/>
    <property type="match status" value="1"/>
</dbReference>
<keyword evidence="2" id="KW-0624">Polysaccharide degradation</keyword>
<name>A0A0A1DLV7_NOCSI</name>
<dbReference type="Gene3D" id="2.60.40.10">
    <property type="entry name" value="Immunoglobulins"/>
    <property type="match status" value="1"/>
</dbReference>
<accession>A0A0A1DLV7</accession>
<dbReference type="AlphaFoldDB" id="A0A0A1DLV7"/>
<proteinExistence type="predicted"/>
<dbReference type="KEGG" id="psim:KR76_19110"/>
<dbReference type="SUPFAM" id="SSF49265">
    <property type="entry name" value="Fibronectin type III"/>
    <property type="match status" value="1"/>
</dbReference>
<dbReference type="HOGENOM" id="CLU_532997_0_0_11"/>
<dbReference type="GeneID" id="96610917"/>
<evidence type="ECO:0000256" key="1">
    <source>
        <dbReference type="ARBA" id="ARBA00023295"/>
    </source>
</evidence>
<dbReference type="STRING" id="2045.KR76_19110"/>
<evidence type="ECO:0000313" key="3">
    <source>
        <dbReference type="EMBL" id="AIY18349.1"/>
    </source>
</evidence>
<evidence type="ECO:0000256" key="2">
    <source>
        <dbReference type="ARBA" id="ARBA00023326"/>
    </source>
</evidence>
<dbReference type="SMART" id="SM00060">
    <property type="entry name" value="FN3"/>
    <property type="match status" value="1"/>
</dbReference>
<reference evidence="3 4" key="1">
    <citation type="journal article" date="2015" name="Genome Announc.">
        <title>Complete Genome Sequence of Steroid-Transforming Nocardioides simplex VKM Ac-2033D.</title>
        <authorList>
            <person name="Shtratnikova V.Y."/>
            <person name="Schelkunov M.I."/>
            <person name="Pekov Y.A."/>
            <person name="Fokina V.V."/>
            <person name="Logacheva M.D."/>
            <person name="Sokolov S.L."/>
            <person name="Bragin E.Y."/>
            <person name="Ashapkin V.V."/>
            <person name="Donova M.V."/>
        </authorList>
    </citation>
    <scope>NUCLEOTIDE SEQUENCE [LARGE SCALE GENOMIC DNA]</scope>
    <source>
        <strain evidence="3 4">VKM Ac-2033D</strain>
    </source>
</reference>
<keyword evidence="1" id="KW-0378">Hydrolase</keyword>
<evidence type="ECO:0000313" key="4">
    <source>
        <dbReference type="Proteomes" id="UP000030300"/>
    </source>
</evidence>
<dbReference type="GO" id="GO:0016798">
    <property type="term" value="F:hydrolase activity, acting on glycosyl bonds"/>
    <property type="evidence" value="ECO:0007669"/>
    <property type="project" value="UniProtKB-KW"/>
</dbReference>
<sequence>MDLLRRALALLLLVGLTAIAAPAHAAPPGNDARASATTMQYGNSYGVTTTEATTEAGEAQPCGVTSGHSVWYRFSPSVSATYVLDTVGSPLDTVVSVESSAGTTLGCNDDAERGVSGSRLAIALTSGATYYVRVAGYGGASGSFLMYLLAEAPANDDRAAAANLFFNGSREVGLLQASTEPDEPSADCEAGLHHTVWYRYVPTQAGRLTIANGNAWAARMRLYDATASTPQALVCDSYHDGDTGQFGKIDQYVRPGRTYLLQIGAPPGVTAERTTIAAGFTPGAQPANDSFATPARLGGLRGSFTVPAGQLTTEAFEWPLYGGARIGLHSAWYRWTAPASGTLRLTVPDSLQTIKVWKDVANPGLLDPTGLGTPSSPAGGGSLLTVPITRGTTYRVLADWRSPATFPVSYALDTTATAPAAPTRPAVKVRPRTAVVTWRAPADGGASITGYTVTVRGTVAGRKRTIVRQAGPAARRTVLRGLKPGRYRVVVTATNAIGTSPASPRARFGIR</sequence>
<keyword evidence="4" id="KW-1185">Reference proteome</keyword>
<dbReference type="Proteomes" id="UP000030300">
    <property type="component" value="Chromosome"/>
</dbReference>
<dbReference type="InterPro" id="IPR036116">
    <property type="entry name" value="FN3_sf"/>
</dbReference>
<dbReference type="OrthoDB" id="5241464at2"/>
<dbReference type="PROSITE" id="PS50853">
    <property type="entry name" value="FN3"/>
    <property type="match status" value="1"/>
</dbReference>
<organism evidence="3 4">
    <name type="scientific">Nocardioides simplex</name>
    <name type="common">Arthrobacter simplex</name>
    <dbReference type="NCBI Taxonomy" id="2045"/>
    <lineage>
        <taxon>Bacteria</taxon>
        <taxon>Bacillati</taxon>
        <taxon>Actinomycetota</taxon>
        <taxon>Actinomycetes</taxon>
        <taxon>Propionibacteriales</taxon>
        <taxon>Nocardioidaceae</taxon>
        <taxon>Pimelobacter</taxon>
    </lineage>
</organism>
<dbReference type="GO" id="GO:0000272">
    <property type="term" value="P:polysaccharide catabolic process"/>
    <property type="evidence" value="ECO:0007669"/>
    <property type="project" value="UniProtKB-KW"/>
</dbReference>
<keyword evidence="1" id="KW-0326">Glycosidase</keyword>
<dbReference type="EMBL" id="CP009896">
    <property type="protein sequence ID" value="AIY18349.1"/>
    <property type="molecule type" value="Genomic_DNA"/>
</dbReference>
<dbReference type="Gene3D" id="2.60.120.380">
    <property type="match status" value="1"/>
</dbReference>
<dbReference type="InterPro" id="IPR013783">
    <property type="entry name" value="Ig-like_fold"/>
</dbReference>
<dbReference type="CDD" id="cd00063">
    <property type="entry name" value="FN3"/>
    <property type="match status" value="1"/>
</dbReference>
<dbReference type="RefSeq" id="WP_038680509.1">
    <property type="nucleotide sequence ID" value="NZ_BJMC01000022.1"/>
</dbReference>
<keyword evidence="2" id="KW-0119">Carbohydrate metabolism</keyword>